<dbReference type="EC" id="2.3.2.2" evidence="11"/>
<protein>
    <recommendedName>
        <fullName evidence="11">Glutathione hydrolase proenzyme</fullName>
        <ecNumber evidence="11">2.3.2.2</ecNumber>
        <ecNumber evidence="11">3.4.19.13</ecNumber>
    </recommendedName>
    <component>
        <recommendedName>
            <fullName evidence="11">Glutathione hydrolase large chain</fullName>
        </recommendedName>
    </component>
    <component>
        <recommendedName>
            <fullName evidence="11">Glutathione hydrolase small chain</fullName>
        </recommendedName>
    </component>
</protein>
<sequence>MNMRSVTNAMVFVLVLLLPAGLFAEGGRTPLRVENGIVTSASRLASDVGVDILKRGGNAVDASVATAFALAVTWPTAGNIGGGGFMVYHGEDGHATTFDFREKAPLAASERMYVGADGQSTNMQHRGFLSVGVPGTVAGLYMAHQKHGNLPWADLVDPAVKLARDGIPITYALYDGFRRNQSFWDQFPSSAAVFLKADGSQYQLGDTWKQPDLARTLERIRDEGRDGFYKGENARMLANFMQANGGLITEEDLAMYEAVEREPVRGTYRGYDIISMPPPSSGGIGIIQMLNILEGFDLAAMGHNSADYLHVLTEAMRRSYANRAEFLGDPDFNPDMPVNRLISKEHAANLRATIDMEKASVSDESRFGQIYESEETTHFSVVDKDGNMVSLTYTLENSYGSRIVAEGGGYLLNNEMGDFNPVPGVTNRDGQIGTDPNLVAPQKRMLSSMSPTIVAQNGKPVLAIGSPGGRTIINTTMQVILNMIDHGMNVAQAVEAGRMHHQWLPDRSSFEGMMFSPDTIRLYEAKGHTVNARGNQGSAMGIFHDRETGLYHGSADSRAGDGAAVGY</sequence>
<dbReference type="KEGG" id="pspi:PS2015_2870"/>
<organism evidence="12 13">
    <name type="scientific">Pseudohongiella spirulinae</name>
    <dbReference type="NCBI Taxonomy" id="1249552"/>
    <lineage>
        <taxon>Bacteria</taxon>
        <taxon>Pseudomonadati</taxon>
        <taxon>Pseudomonadota</taxon>
        <taxon>Gammaproteobacteria</taxon>
        <taxon>Pseudomonadales</taxon>
        <taxon>Pseudohongiellaceae</taxon>
        <taxon>Pseudohongiella</taxon>
    </lineage>
</organism>
<evidence type="ECO:0000256" key="3">
    <source>
        <dbReference type="ARBA" id="ARBA00009381"/>
    </source>
</evidence>
<comment type="catalytic activity">
    <reaction evidence="8 11">
        <text>an N-terminal (5-L-glutamyl)-[peptide] + an alpha-amino acid = 5-L-glutamyl amino acid + an N-terminal L-alpha-aminoacyl-[peptide]</text>
        <dbReference type="Rhea" id="RHEA:23904"/>
        <dbReference type="Rhea" id="RHEA-COMP:9780"/>
        <dbReference type="Rhea" id="RHEA-COMP:9795"/>
        <dbReference type="ChEBI" id="CHEBI:77644"/>
        <dbReference type="ChEBI" id="CHEBI:78597"/>
        <dbReference type="ChEBI" id="CHEBI:78599"/>
        <dbReference type="ChEBI" id="CHEBI:78608"/>
        <dbReference type="EC" id="2.3.2.2"/>
    </reaction>
</comment>
<keyword evidence="7 11" id="KW-0012">Acyltransferase</keyword>
<dbReference type="Proteomes" id="UP000065641">
    <property type="component" value="Chromosome"/>
</dbReference>
<evidence type="ECO:0000256" key="8">
    <source>
        <dbReference type="ARBA" id="ARBA00047417"/>
    </source>
</evidence>
<feature type="binding site" evidence="10">
    <location>
        <position position="101"/>
    </location>
    <ligand>
        <name>L-glutamate</name>
        <dbReference type="ChEBI" id="CHEBI:29985"/>
    </ligand>
</feature>
<dbReference type="PANTHER" id="PTHR43199">
    <property type="entry name" value="GLUTATHIONE HYDROLASE"/>
    <property type="match status" value="1"/>
</dbReference>
<dbReference type="PANTHER" id="PTHR43199:SF1">
    <property type="entry name" value="GLUTATHIONE HYDROLASE PROENZYME"/>
    <property type="match status" value="1"/>
</dbReference>
<dbReference type="GO" id="GO:0006751">
    <property type="term" value="P:glutathione catabolic process"/>
    <property type="evidence" value="ECO:0007669"/>
    <property type="project" value="UniProtKB-UniRule"/>
</dbReference>
<dbReference type="Pfam" id="PF01019">
    <property type="entry name" value="G_glu_transpept"/>
    <property type="match status" value="1"/>
</dbReference>
<dbReference type="GO" id="GO:0006750">
    <property type="term" value="P:glutathione biosynthetic process"/>
    <property type="evidence" value="ECO:0007669"/>
    <property type="project" value="UniProtKB-KW"/>
</dbReference>
<dbReference type="EC" id="3.4.19.13" evidence="11"/>
<dbReference type="GO" id="GO:0036374">
    <property type="term" value="F:glutathione hydrolase activity"/>
    <property type="evidence" value="ECO:0007669"/>
    <property type="project" value="UniProtKB-UniRule"/>
</dbReference>
<keyword evidence="13" id="KW-1185">Reference proteome</keyword>
<dbReference type="InterPro" id="IPR051792">
    <property type="entry name" value="GGT_bact"/>
</dbReference>
<accession>A0A0S2KGR1</accession>
<feature type="active site" description="Nucleophile" evidence="9">
    <location>
        <position position="376"/>
    </location>
</feature>
<dbReference type="InterPro" id="IPR043138">
    <property type="entry name" value="GGT_lsub"/>
</dbReference>
<feature type="binding site" evidence="10">
    <location>
        <position position="469"/>
    </location>
    <ligand>
        <name>L-glutamate</name>
        <dbReference type="ChEBI" id="CHEBI:29985"/>
    </ligand>
</feature>
<name>A0A0S2KGR1_9GAMM</name>
<evidence type="ECO:0000256" key="4">
    <source>
        <dbReference type="ARBA" id="ARBA00022679"/>
    </source>
</evidence>
<dbReference type="SUPFAM" id="SSF56235">
    <property type="entry name" value="N-terminal nucleophile aminohydrolases (Ntn hydrolases)"/>
    <property type="match status" value="1"/>
</dbReference>
<proteinExistence type="inferred from homology"/>
<dbReference type="GO" id="GO:0103068">
    <property type="term" value="F:leukotriene C4 gamma-glutamyl transferase activity"/>
    <property type="evidence" value="ECO:0007669"/>
    <property type="project" value="UniProtKB-EC"/>
</dbReference>
<dbReference type="PRINTS" id="PR01210">
    <property type="entry name" value="GGTRANSPTASE"/>
</dbReference>
<dbReference type="NCBIfam" id="TIGR00066">
    <property type="entry name" value="g_glut_trans"/>
    <property type="match status" value="1"/>
</dbReference>
<feature type="binding site" evidence="10">
    <location>
        <position position="418"/>
    </location>
    <ligand>
        <name>L-glutamate</name>
        <dbReference type="ChEBI" id="CHEBI:29985"/>
    </ligand>
</feature>
<dbReference type="AlphaFoldDB" id="A0A0S2KGR1"/>
<comment type="similarity">
    <text evidence="3 11">Belongs to the gamma-glutamyltransferase family.</text>
</comment>
<evidence type="ECO:0000313" key="12">
    <source>
        <dbReference type="EMBL" id="ALO47499.1"/>
    </source>
</evidence>
<feature type="binding site" evidence="10">
    <location>
        <begin position="447"/>
        <end position="448"/>
    </location>
    <ligand>
        <name>L-glutamate</name>
        <dbReference type="ChEBI" id="CHEBI:29985"/>
    </ligand>
</feature>
<keyword evidence="6 11" id="KW-0865">Zymogen</keyword>
<comment type="subunit">
    <text evidence="11">This enzyme consists of two polypeptide chains, which are synthesized in precursor form from a single polypeptide.</text>
</comment>
<evidence type="ECO:0000256" key="6">
    <source>
        <dbReference type="ARBA" id="ARBA00023145"/>
    </source>
</evidence>
<dbReference type="InterPro" id="IPR043137">
    <property type="entry name" value="GGT_ssub_C"/>
</dbReference>
<dbReference type="STRING" id="1249552.PS2015_2870"/>
<dbReference type="RefSeq" id="WP_237113341.1">
    <property type="nucleotide sequence ID" value="NZ_CP013189.1"/>
</dbReference>
<comment type="catalytic activity">
    <reaction evidence="2 11">
        <text>glutathione + H2O = L-cysteinylglycine + L-glutamate</text>
        <dbReference type="Rhea" id="RHEA:28807"/>
        <dbReference type="ChEBI" id="CHEBI:15377"/>
        <dbReference type="ChEBI" id="CHEBI:29985"/>
        <dbReference type="ChEBI" id="CHEBI:57925"/>
        <dbReference type="ChEBI" id="CHEBI:61694"/>
        <dbReference type="EC" id="3.4.19.13"/>
    </reaction>
</comment>
<evidence type="ECO:0000256" key="11">
    <source>
        <dbReference type="RuleBase" id="RU368036"/>
    </source>
</evidence>
<keyword evidence="11" id="KW-0317">Glutathione biosynthesis</keyword>
<gene>
    <name evidence="12" type="ORF">PS2015_2870</name>
</gene>
<evidence type="ECO:0000256" key="7">
    <source>
        <dbReference type="ARBA" id="ARBA00023315"/>
    </source>
</evidence>
<evidence type="ECO:0000256" key="2">
    <source>
        <dbReference type="ARBA" id="ARBA00001089"/>
    </source>
</evidence>
<dbReference type="EMBL" id="CP013189">
    <property type="protein sequence ID" value="ALO47499.1"/>
    <property type="molecule type" value="Genomic_DNA"/>
</dbReference>
<evidence type="ECO:0000256" key="5">
    <source>
        <dbReference type="ARBA" id="ARBA00022801"/>
    </source>
</evidence>
<reference evidence="12 13" key="1">
    <citation type="submission" date="2015-11" db="EMBL/GenBank/DDBJ databases">
        <authorList>
            <person name="Zhang Y."/>
            <person name="Guo Z."/>
        </authorList>
    </citation>
    <scope>NUCLEOTIDE SEQUENCE [LARGE SCALE GENOMIC DNA]</scope>
    <source>
        <strain evidence="12 13">KCTC 32221</strain>
    </source>
</reference>
<evidence type="ECO:0000313" key="13">
    <source>
        <dbReference type="Proteomes" id="UP000065641"/>
    </source>
</evidence>
<dbReference type="InterPro" id="IPR000101">
    <property type="entry name" value="GGT_peptidase"/>
</dbReference>
<keyword evidence="5 11" id="KW-0378">Hydrolase</keyword>
<comment type="PTM">
    <text evidence="11">Cleaved by autocatalysis into a large and a small subunit.</text>
</comment>
<evidence type="ECO:0000256" key="10">
    <source>
        <dbReference type="PIRSR" id="PIRSR600101-2"/>
    </source>
</evidence>
<keyword evidence="4 11" id="KW-0808">Transferase</keyword>
<dbReference type="Gene3D" id="3.60.20.40">
    <property type="match status" value="1"/>
</dbReference>
<dbReference type="PATRIC" id="fig|1249552.3.peg.2898"/>
<dbReference type="InterPro" id="IPR029055">
    <property type="entry name" value="Ntn_hydrolases_N"/>
</dbReference>
<comment type="pathway">
    <text evidence="11">Sulfur metabolism; glutathione metabolism.</text>
</comment>
<comment type="catalytic activity">
    <reaction evidence="1 11">
        <text>an S-substituted glutathione + H2O = an S-substituted L-cysteinylglycine + L-glutamate</text>
        <dbReference type="Rhea" id="RHEA:59468"/>
        <dbReference type="ChEBI" id="CHEBI:15377"/>
        <dbReference type="ChEBI" id="CHEBI:29985"/>
        <dbReference type="ChEBI" id="CHEBI:90779"/>
        <dbReference type="ChEBI" id="CHEBI:143103"/>
        <dbReference type="EC" id="3.4.19.13"/>
    </reaction>
</comment>
<dbReference type="Gene3D" id="1.10.246.130">
    <property type="match status" value="1"/>
</dbReference>
<evidence type="ECO:0000256" key="9">
    <source>
        <dbReference type="PIRSR" id="PIRSR600101-1"/>
    </source>
</evidence>
<dbReference type="InterPro" id="IPR055262">
    <property type="entry name" value="GGT_CS"/>
</dbReference>
<dbReference type="PROSITE" id="PS00462">
    <property type="entry name" value="G_GLU_TRANSPEPTIDASE"/>
    <property type="match status" value="1"/>
</dbReference>
<dbReference type="UniPathway" id="UPA00204"/>
<evidence type="ECO:0000256" key="1">
    <source>
        <dbReference type="ARBA" id="ARBA00001049"/>
    </source>
</evidence>